<dbReference type="Gene3D" id="3.40.710.10">
    <property type="entry name" value="DD-peptidase/beta-lactamase superfamily"/>
    <property type="match status" value="2"/>
</dbReference>
<evidence type="ECO:0000256" key="4">
    <source>
        <dbReference type="ARBA" id="ARBA00007739"/>
    </source>
</evidence>
<evidence type="ECO:0000256" key="25">
    <source>
        <dbReference type="ARBA" id="ARBA00049902"/>
    </source>
</evidence>
<comment type="caution">
    <text evidence="31">The sequence shown here is derived from an EMBL/GenBank/DDBJ whole genome shotgun (WGS) entry which is preliminary data.</text>
</comment>
<dbReference type="NCBIfam" id="TIGR02074">
    <property type="entry name" value="PBP_1a_fam"/>
    <property type="match status" value="1"/>
</dbReference>
<evidence type="ECO:0000256" key="11">
    <source>
        <dbReference type="ARBA" id="ARBA00022676"/>
    </source>
</evidence>
<evidence type="ECO:0000256" key="18">
    <source>
        <dbReference type="ARBA" id="ARBA00022989"/>
    </source>
</evidence>
<keyword evidence="32" id="KW-1185">Reference proteome</keyword>
<dbReference type="GO" id="GO:0009002">
    <property type="term" value="F:serine-type D-Ala-D-Ala carboxypeptidase activity"/>
    <property type="evidence" value="ECO:0007669"/>
    <property type="project" value="UniProtKB-EC"/>
</dbReference>
<keyword evidence="9" id="KW-0121">Carboxypeptidase</keyword>
<keyword evidence="18 27" id="KW-1133">Transmembrane helix</keyword>
<dbReference type="InterPro" id="IPR012338">
    <property type="entry name" value="Beta-lactam/transpept-like"/>
</dbReference>
<comment type="similarity">
    <text evidence="4">In the N-terminal section; belongs to the glycosyltransferase 51 family.</text>
</comment>
<dbReference type="Pfam" id="PF17092">
    <property type="entry name" value="PCB_OB"/>
    <property type="match status" value="1"/>
</dbReference>
<comment type="catalytic activity">
    <reaction evidence="25">
        <text>[GlcNAc-(1-&gt;4)-Mur2Ac(oyl-L-Ala-gamma-D-Glu-L-Lys-D-Ala-D-Ala)](n)-di-trans,octa-cis-undecaprenyl diphosphate + beta-D-GlcNAc-(1-&gt;4)-Mur2Ac(oyl-L-Ala-gamma-D-Glu-L-Lys-D-Ala-D-Ala)-di-trans,octa-cis-undecaprenyl diphosphate = [GlcNAc-(1-&gt;4)-Mur2Ac(oyl-L-Ala-gamma-D-Glu-L-Lys-D-Ala-D-Ala)](n+1)-di-trans,octa-cis-undecaprenyl diphosphate + di-trans,octa-cis-undecaprenyl diphosphate + H(+)</text>
        <dbReference type="Rhea" id="RHEA:23708"/>
        <dbReference type="Rhea" id="RHEA-COMP:9602"/>
        <dbReference type="Rhea" id="RHEA-COMP:9603"/>
        <dbReference type="ChEBI" id="CHEBI:15378"/>
        <dbReference type="ChEBI" id="CHEBI:58405"/>
        <dbReference type="ChEBI" id="CHEBI:60033"/>
        <dbReference type="ChEBI" id="CHEBI:78435"/>
        <dbReference type="EC" id="2.4.99.28"/>
    </reaction>
</comment>
<dbReference type="InterPro" id="IPR001264">
    <property type="entry name" value="Glyco_trans_51"/>
</dbReference>
<dbReference type="SUPFAM" id="SSF56601">
    <property type="entry name" value="beta-lactamase/transpeptidase-like"/>
    <property type="match status" value="1"/>
</dbReference>
<comment type="similarity">
    <text evidence="3">In the C-terminal section; belongs to the transpeptidase family.</text>
</comment>
<feature type="domain" description="Penicillin-binding protein OB-like" evidence="30">
    <location>
        <begin position="325"/>
        <end position="425"/>
    </location>
</feature>
<evidence type="ECO:0000259" key="29">
    <source>
        <dbReference type="Pfam" id="PF00912"/>
    </source>
</evidence>
<keyword evidence="19 27" id="KW-0472">Membrane</keyword>
<keyword evidence="22" id="KW-0961">Cell wall biogenesis/degradation</keyword>
<evidence type="ECO:0000313" key="32">
    <source>
        <dbReference type="Proteomes" id="UP000033358"/>
    </source>
</evidence>
<evidence type="ECO:0000256" key="17">
    <source>
        <dbReference type="ARBA" id="ARBA00022984"/>
    </source>
</evidence>
<dbReference type="GO" id="GO:0046677">
    <property type="term" value="P:response to antibiotic"/>
    <property type="evidence" value="ECO:0007669"/>
    <property type="project" value="UniProtKB-KW"/>
</dbReference>
<keyword evidence="20" id="KW-0046">Antibiotic resistance</keyword>
<evidence type="ECO:0000256" key="13">
    <source>
        <dbReference type="ARBA" id="ARBA00022692"/>
    </source>
</evidence>
<comment type="subcellular location">
    <subcellularLocation>
        <location evidence="1">Cell inner membrane</location>
        <topology evidence="1">Single-pass type II membrane protein</topology>
    </subcellularLocation>
</comment>
<proteinExistence type="inferred from homology"/>
<dbReference type="PANTHER" id="PTHR32282">
    <property type="entry name" value="BINDING PROTEIN TRANSPEPTIDASE, PUTATIVE-RELATED"/>
    <property type="match status" value="1"/>
</dbReference>
<evidence type="ECO:0000259" key="30">
    <source>
        <dbReference type="Pfam" id="PF17092"/>
    </source>
</evidence>
<comment type="pathway">
    <text evidence="26">Glycan biosynthesis.</text>
</comment>
<keyword evidence="16" id="KW-0735">Signal-anchor</keyword>
<dbReference type="GO" id="GO:0005886">
    <property type="term" value="C:plasma membrane"/>
    <property type="evidence" value="ECO:0007669"/>
    <property type="project" value="UniProtKB-SubCell"/>
</dbReference>
<dbReference type="PATRIC" id="fig|1607817.3.peg.97"/>
<evidence type="ECO:0000256" key="6">
    <source>
        <dbReference type="ARBA" id="ARBA00018638"/>
    </source>
</evidence>
<dbReference type="Proteomes" id="UP000033358">
    <property type="component" value="Unassembled WGS sequence"/>
</dbReference>
<dbReference type="GO" id="GO:0008360">
    <property type="term" value="P:regulation of cell shape"/>
    <property type="evidence" value="ECO:0007669"/>
    <property type="project" value="UniProtKB-KW"/>
</dbReference>
<protein>
    <recommendedName>
        <fullName evidence="6">Penicillin-binding protein 1A</fullName>
        <ecNumber evidence="24">2.4.99.28</ecNumber>
        <ecNumber evidence="5">3.4.16.4</ecNumber>
    </recommendedName>
</protein>
<dbReference type="GO" id="GO:0009252">
    <property type="term" value="P:peptidoglycan biosynthetic process"/>
    <property type="evidence" value="ECO:0007669"/>
    <property type="project" value="UniProtKB-UniPathway"/>
</dbReference>
<dbReference type="GO" id="GO:0008955">
    <property type="term" value="F:peptidoglycan glycosyltransferase activity"/>
    <property type="evidence" value="ECO:0007669"/>
    <property type="project" value="UniProtKB-EC"/>
</dbReference>
<evidence type="ECO:0000256" key="7">
    <source>
        <dbReference type="ARBA" id="ARBA00022475"/>
    </source>
</evidence>
<evidence type="ECO:0000256" key="1">
    <source>
        <dbReference type="ARBA" id="ARBA00004249"/>
    </source>
</evidence>
<dbReference type="EMBL" id="JYHA01000023">
    <property type="protein sequence ID" value="KKB96788.1"/>
    <property type="molecule type" value="Genomic_DNA"/>
</dbReference>
<feature type="domain" description="Penicillin-binding protein transpeptidase" evidence="28">
    <location>
        <begin position="427"/>
        <end position="723"/>
    </location>
</feature>
<dbReference type="GO" id="GO:0008658">
    <property type="term" value="F:penicillin binding"/>
    <property type="evidence" value="ECO:0007669"/>
    <property type="project" value="InterPro"/>
</dbReference>
<organism evidence="31 32">
    <name type="scientific">Candidatus Arcanibacter lacustris</name>
    <dbReference type="NCBI Taxonomy" id="1607817"/>
    <lineage>
        <taxon>Bacteria</taxon>
        <taxon>Pseudomonadati</taxon>
        <taxon>Pseudomonadota</taxon>
        <taxon>Alphaproteobacteria</taxon>
        <taxon>Rickettsiales</taxon>
        <taxon>Candidatus Arcanibacter</taxon>
    </lineage>
</organism>
<dbReference type="GO" id="GO:0030288">
    <property type="term" value="C:outer membrane-bounded periplasmic space"/>
    <property type="evidence" value="ECO:0007669"/>
    <property type="project" value="TreeGrafter"/>
</dbReference>
<evidence type="ECO:0000313" key="31">
    <source>
        <dbReference type="EMBL" id="KKB96788.1"/>
    </source>
</evidence>
<dbReference type="PANTHER" id="PTHR32282:SF27">
    <property type="entry name" value="PENICILLIN-BINDING PROTEIN 1A"/>
    <property type="match status" value="1"/>
</dbReference>
<dbReference type="Pfam" id="PF00912">
    <property type="entry name" value="Transgly"/>
    <property type="match status" value="1"/>
</dbReference>
<evidence type="ECO:0000256" key="26">
    <source>
        <dbReference type="ARBA" id="ARBA00060592"/>
    </source>
</evidence>
<dbReference type="InterPro" id="IPR050396">
    <property type="entry name" value="Glycosyltr_51/Transpeptidase"/>
</dbReference>
<reference evidence="31 32" key="1">
    <citation type="submission" date="2015-02" db="EMBL/GenBank/DDBJ databases">
        <title>Single cell genomics of a rare environmental alphaproteobacterium provides unique insights into Rickettsiaceae evolution.</title>
        <authorList>
            <person name="Martijn J."/>
            <person name="Schulz F."/>
            <person name="Zaremba-Niedzwiedzka K."/>
            <person name="Viklund J."/>
            <person name="Stepanauskas R."/>
            <person name="Andersson S.G.E."/>
            <person name="Horn M."/>
            <person name="Guy L."/>
            <person name="Ettema T.J.G."/>
        </authorList>
    </citation>
    <scope>NUCLEOTIDE SEQUENCE [LARGE SCALE GENOMIC DNA]</scope>
    <source>
        <strain evidence="31 32">SCGC AAA041-L04</strain>
    </source>
</reference>
<evidence type="ECO:0000256" key="22">
    <source>
        <dbReference type="ARBA" id="ARBA00023316"/>
    </source>
</evidence>
<dbReference type="EC" id="2.4.99.28" evidence="24"/>
<dbReference type="InterPro" id="IPR031376">
    <property type="entry name" value="PCB_OB"/>
</dbReference>
<feature type="transmembrane region" description="Helical" evidence="27">
    <location>
        <begin position="12"/>
        <end position="33"/>
    </location>
</feature>
<keyword evidence="7" id="KW-1003">Cell membrane</keyword>
<dbReference type="InterPro" id="IPR001460">
    <property type="entry name" value="PCN-bd_Tpept"/>
</dbReference>
<dbReference type="GO" id="GO:0006508">
    <property type="term" value="P:proteolysis"/>
    <property type="evidence" value="ECO:0007669"/>
    <property type="project" value="UniProtKB-KW"/>
</dbReference>
<gene>
    <name evidence="31" type="primary">mrcA</name>
    <name evidence="31" type="ORF">SZ25_00097</name>
</gene>
<evidence type="ECO:0000256" key="10">
    <source>
        <dbReference type="ARBA" id="ARBA00022670"/>
    </source>
</evidence>
<dbReference type="AlphaFoldDB" id="A0A0F5MPP9"/>
<sequence>MNRIFYLINKLVTLSIISLVIGVGIMLYGFFYYSYDLPDYEQLAEYNPPTVTRLYTIDDKLLEEYAAEHRLFVPINAIPKRVVNAFIAAEDKNFYSHAGVDVTSILRAIILNITHFGQKKSLVGGSTITQQVVKNFLLTKEKSLARKVKEAILSYRISQVYSKDRILELYLNQIYLGGRSYGVASAALNYFNKSIDELEIEEIAYLAALPKAPSNYDIEKNYDKAKIRRDWVLDRMGEEKFVPLDDIKAAQEKPIVFYKRKDLKDNVKAEFFAEAVRREISNLYGAKSLYEGGLVIKTTLDPKLQNFAQKAFLKGLQDYDRRHGYRGAIKNLESIDNWQNDLAKMAADLSIYDWKLAVILGIDKDKIKIGLQDDHEGSVAMSDFTWAKYNLKSPADLFKIGDVIYVEEIKKNNQDIYSLRQIPKVNGGLVAMEPKTGRILAMVGGFNPADSQFNRAIQAKRQPGSVFKPFVYLSALEKGYSPSSLILDGPIELSQGAGLPTWKPKNYTRDFLGLTTLRRGVEKSRNSMTVRLSLALGIKPIMEITKRFGIYKNPERNFSISLGAQETTLLDMTNAYAILVNEGKKVIPSLIESVEDRNGKIIFKRDKDICHACTMGEDGDLFNMVPPQIEHHAEKITDPATAYQMISILEGVVQRGTAPQAKILPGAVGGKTGTTNNSNDAWFIGFSPDIVVGTYVGYDQPKSLGDRETGNSVALPIFVAFMESYLKDKQHIPFNIPKGIKLVKVDVETGKETSRVGAGTIYEAFKTGVVIKDDVIDADLNQENEKAIKKNFGDDVDLNENDLDGLY</sequence>
<keyword evidence="15" id="KW-0133">Cell shape</keyword>
<evidence type="ECO:0000256" key="9">
    <source>
        <dbReference type="ARBA" id="ARBA00022645"/>
    </source>
</evidence>
<dbReference type="FunFam" id="1.10.3810.10:FF:000003">
    <property type="entry name" value="Penicillin-binding protein 1a"/>
    <property type="match status" value="1"/>
</dbReference>
<dbReference type="Pfam" id="PF00905">
    <property type="entry name" value="Transpeptidase"/>
    <property type="match status" value="1"/>
</dbReference>
<dbReference type="GO" id="GO:0071555">
    <property type="term" value="P:cell wall organization"/>
    <property type="evidence" value="ECO:0007669"/>
    <property type="project" value="UniProtKB-KW"/>
</dbReference>
<keyword evidence="21" id="KW-0511">Multifunctional enzyme</keyword>
<dbReference type="InterPro" id="IPR023346">
    <property type="entry name" value="Lysozyme-like_dom_sf"/>
</dbReference>
<dbReference type="EC" id="3.4.16.4" evidence="5"/>
<keyword evidence="12" id="KW-0808">Transferase</keyword>
<evidence type="ECO:0000256" key="8">
    <source>
        <dbReference type="ARBA" id="ARBA00022519"/>
    </source>
</evidence>
<dbReference type="InterPro" id="IPR036950">
    <property type="entry name" value="PBP_transglycosylase"/>
</dbReference>
<evidence type="ECO:0000256" key="21">
    <source>
        <dbReference type="ARBA" id="ARBA00023268"/>
    </source>
</evidence>
<evidence type="ECO:0000256" key="5">
    <source>
        <dbReference type="ARBA" id="ARBA00012448"/>
    </source>
</evidence>
<dbReference type="Gene3D" id="1.10.3810.10">
    <property type="entry name" value="Biosynthetic peptidoglycan transglycosylase-like"/>
    <property type="match status" value="1"/>
</dbReference>
<accession>A0A0F5MPP9</accession>
<keyword evidence="13 27" id="KW-0812">Transmembrane</keyword>
<dbReference type="SUPFAM" id="SSF53955">
    <property type="entry name" value="Lysozyme-like"/>
    <property type="match status" value="1"/>
</dbReference>
<keyword evidence="14" id="KW-0378">Hydrolase</keyword>
<dbReference type="InterPro" id="IPR012340">
    <property type="entry name" value="NA-bd_OB-fold"/>
</dbReference>
<keyword evidence="11" id="KW-0328">Glycosyltransferase</keyword>
<evidence type="ECO:0000256" key="15">
    <source>
        <dbReference type="ARBA" id="ARBA00022960"/>
    </source>
</evidence>
<name>A0A0F5MPP9_9RICK</name>
<evidence type="ECO:0000256" key="20">
    <source>
        <dbReference type="ARBA" id="ARBA00023251"/>
    </source>
</evidence>
<keyword evidence="10" id="KW-0645">Protease</keyword>
<dbReference type="UniPathway" id="UPA00219"/>
<evidence type="ECO:0000259" key="28">
    <source>
        <dbReference type="Pfam" id="PF00905"/>
    </source>
</evidence>
<dbReference type="SUPFAM" id="SSF50249">
    <property type="entry name" value="Nucleic acid-binding proteins"/>
    <property type="match status" value="1"/>
</dbReference>
<keyword evidence="8" id="KW-0997">Cell inner membrane</keyword>
<evidence type="ECO:0000256" key="27">
    <source>
        <dbReference type="SAM" id="Phobius"/>
    </source>
</evidence>
<keyword evidence="17" id="KW-0573">Peptidoglycan synthesis</keyword>
<evidence type="ECO:0000256" key="3">
    <source>
        <dbReference type="ARBA" id="ARBA00007090"/>
    </source>
</evidence>
<evidence type="ECO:0000256" key="12">
    <source>
        <dbReference type="ARBA" id="ARBA00022679"/>
    </source>
</evidence>
<evidence type="ECO:0000256" key="14">
    <source>
        <dbReference type="ARBA" id="ARBA00022801"/>
    </source>
</evidence>
<evidence type="ECO:0000256" key="19">
    <source>
        <dbReference type="ARBA" id="ARBA00023136"/>
    </source>
</evidence>
<evidence type="ECO:0000256" key="23">
    <source>
        <dbReference type="ARBA" id="ARBA00034000"/>
    </source>
</evidence>
<evidence type="ECO:0000256" key="24">
    <source>
        <dbReference type="ARBA" id="ARBA00044770"/>
    </source>
</evidence>
<evidence type="ECO:0000256" key="16">
    <source>
        <dbReference type="ARBA" id="ARBA00022968"/>
    </source>
</evidence>
<comment type="pathway">
    <text evidence="2">Cell wall biogenesis; peptidoglycan biosynthesis.</text>
</comment>
<evidence type="ECO:0000256" key="2">
    <source>
        <dbReference type="ARBA" id="ARBA00004752"/>
    </source>
</evidence>
<feature type="domain" description="Glycosyl transferase family 51" evidence="29">
    <location>
        <begin position="60"/>
        <end position="236"/>
    </location>
</feature>
<comment type="catalytic activity">
    <reaction evidence="23">
        <text>Preferential cleavage: (Ac)2-L-Lys-D-Ala-|-D-Ala. Also transpeptidation of peptidyl-alanyl moieties that are N-acyl substituents of D-alanine.</text>
        <dbReference type="EC" id="3.4.16.4"/>
    </reaction>
</comment>